<dbReference type="RefSeq" id="WP_198461245.1">
    <property type="nucleotide sequence ID" value="NZ_JABBCQ020000015.1"/>
</dbReference>
<protein>
    <submittedName>
        <fullName evidence="2">DUF4224 domain-containing protein</fullName>
    </submittedName>
</protein>
<dbReference type="Proteomes" id="UP000530032">
    <property type="component" value="Unassembled WGS sequence"/>
</dbReference>
<organism evidence="2 3">
    <name type="scientific">Comamonas suwonensis</name>
    <dbReference type="NCBI Taxonomy" id="2606214"/>
    <lineage>
        <taxon>Bacteria</taxon>
        <taxon>Pseudomonadati</taxon>
        <taxon>Pseudomonadota</taxon>
        <taxon>Betaproteobacteria</taxon>
        <taxon>Burkholderiales</taxon>
        <taxon>Comamonadaceae</taxon>
        <taxon>Comamonas</taxon>
    </lineage>
</organism>
<comment type="caution">
    <text evidence="2">The sequence shown here is derived from an EMBL/GenBank/DDBJ whole genome shotgun (WGS) entry which is preliminary data.</text>
</comment>
<dbReference type="EMBL" id="JABBCQ020000015">
    <property type="protein sequence ID" value="MBI1626017.1"/>
    <property type="molecule type" value="Genomic_DNA"/>
</dbReference>
<dbReference type="AlphaFoldDB" id="A0A843BEC2"/>
<sequence>MNNEYLSNQELSRLTGGCENSHKSSWLKQRSIPHQQDGKRIIVSREHVRDWLAGKVTLTRSGMNLSAIR</sequence>
<proteinExistence type="predicted"/>
<reference evidence="2" key="1">
    <citation type="submission" date="2020-12" db="EMBL/GenBank/DDBJ databases">
        <title>Comamonas sp. nov., isolated from stream water.</title>
        <authorList>
            <person name="Park K.-H."/>
        </authorList>
    </citation>
    <scope>NUCLEOTIDE SEQUENCE</scope>
    <source>
        <strain evidence="2">EJ-4</strain>
    </source>
</reference>
<evidence type="ECO:0000313" key="2">
    <source>
        <dbReference type="EMBL" id="MBI1626017.1"/>
    </source>
</evidence>
<feature type="region of interest" description="Disordered" evidence="1">
    <location>
        <begin position="1"/>
        <end position="32"/>
    </location>
</feature>
<accession>A0A843BEC2</accession>
<gene>
    <name evidence="2" type="ORF">HF327_016090</name>
</gene>
<keyword evidence="3" id="KW-1185">Reference proteome</keyword>
<evidence type="ECO:0000313" key="3">
    <source>
        <dbReference type="Proteomes" id="UP000530032"/>
    </source>
</evidence>
<feature type="compositionally biased region" description="Polar residues" evidence="1">
    <location>
        <begin position="23"/>
        <end position="32"/>
    </location>
</feature>
<feature type="compositionally biased region" description="Polar residues" evidence="1">
    <location>
        <begin position="1"/>
        <end position="12"/>
    </location>
</feature>
<name>A0A843BEC2_9BURK</name>
<evidence type="ECO:0000256" key="1">
    <source>
        <dbReference type="SAM" id="MobiDB-lite"/>
    </source>
</evidence>